<feature type="compositionally biased region" description="Low complexity" evidence="5">
    <location>
        <begin position="972"/>
        <end position="981"/>
    </location>
</feature>
<dbReference type="Pfam" id="PF07679">
    <property type="entry name" value="I-set"/>
    <property type="match status" value="1"/>
</dbReference>
<keyword evidence="1" id="KW-0732">Signal</keyword>
<dbReference type="AlphaFoldDB" id="A0A674D038"/>
<evidence type="ECO:0000256" key="3">
    <source>
        <dbReference type="ARBA" id="ARBA00023180"/>
    </source>
</evidence>
<feature type="compositionally biased region" description="Polar residues" evidence="5">
    <location>
        <begin position="543"/>
        <end position="577"/>
    </location>
</feature>
<dbReference type="InterPro" id="IPR007110">
    <property type="entry name" value="Ig-like_dom"/>
</dbReference>
<dbReference type="InterPro" id="IPR013098">
    <property type="entry name" value="Ig_I-set"/>
</dbReference>
<keyword evidence="6" id="KW-0812">Transmembrane</keyword>
<feature type="compositionally biased region" description="Low complexity" evidence="5">
    <location>
        <begin position="692"/>
        <end position="706"/>
    </location>
</feature>
<feature type="domain" description="Ig-like" evidence="7">
    <location>
        <begin position="236"/>
        <end position="326"/>
    </location>
</feature>
<keyword evidence="9" id="KW-1185">Reference proteome</keyword>
<evidence type="ECO:0000313" key="9">
    <source>
        <dbReference type="Proteomes" id="UP000472277"/>
    </source>
</evidence>
<feature type="region of interest" description="Disordered" evidence="5">
    <location>
        <begin position="516"/>
        <end position="621"/>
    </location>
</feature>
<feature type="compositionally biased region" description="Polar residues" evidence="5">
    <location>
        <begin position="416"/>
        <end position="452"/>
    </location>
</feature>
<feature type="region of interest" description="Disordered" evidence="5">
    <location>
        <begin position="943"/>
        <end position="985"/>
    </location>
</feature>
<reference evidence="8" key="1">
    <citation type="submission" date="2025-08" db="UniProtKB">
        <authorList>
            <consortium name="Ensembl"/>
        </authorList>
    </citation>
    <scope>IDENTIFICATION</scope>
</reference>
<feature type="compositionally biased region" description="Polar residues" evidence="5">
    <location>
        <begin position="659"/>
        <end position="668"/>
    </location>
</feature>
<protein>
    <submittedName>
        <fullName evidence="8">Uncharacterized LOC115177106</fullName>
    </submittedName>
</protein>
<evidence type="ECO:0000256" key="6">
    <source>
        <dbReference type="SAM" id="Phobius"/>
    </source>
</evidence>
<dbReference type="InterPro" id="IPR052598">
    <property type="entry name" value="IgSF_CEA-related"/>
</dbReference>
<dbReference type="Proteomes" id="UP000472277">
    <property type="component" value="Chromosome 37"/>
</dbReference>
<dbReference type="InterPro" id="IPR013783">
    <property type="entry name" value="Ig-like_fold"/>
</dbReference>
<feature type="compositionally biased region" description="Low complexity" evidence="5">
    <location>
        <begin position="814"/>
        <end position="826"/>
    </location>
</feature>
<proteinExistence type="predicted"/>
<feature type="region of interest" description="Disordered" evidence="5">
    <location>
        <begin position="633"/>
        <end position="858"/>
    </location>
</feature>
<feature type="compositionally biased region" description="Low complexity" evidence="5">
    <location>
        <begin position="786"/>
        <end position="800"/>
    </location>
</feature>
<dbReference type="SUPFAM" id="SSF48726">
    <property type="entry name" value="Immunoglobulin"/>
    <property type="match status" value="3"/>
</dbReference>
<keyword evidence="2" id="KW-1015">Disulfide bond</keyword>
<dbReference type="OMA" id="HVSPQRH"/>
<dbReference type="InterPro" id="IPR036179">
    <property type="entry name" value="Ig-like_dom_sf"/>
</dbReference>
<evidence type="ECO:0000313" key="8">
    <source>
        <dbReference type="Ensembl" id="ENSSTUP00000089307.1"/>
    </source>
</evidence>
<evidence type="ECO:0000256" key="5">
    <source>
        <dbReference type="SAM" id="MobiDB-lite"/>
    </source>
</evidence>
<feature type="compositionally biased region" description="Basic and acidic residues" evidence="5">
    <location>
        <begin position="406"/>
        <end position="415"/>
    </location>
</feature>
<evidence type="ECO:0000256" key="4">
    <source>
        <dbReference type="ARBA" id="ARBA00023319"/>
    </source>
</evidence>
<keyword evidence="6" id="KW-0472">Membrane</keyword>
<feature type="compositionally biased region" description="Basic and acidic residues" evidence="5">
    <location>
        <begin position="771"/>
        <end position="785"/>
    </location>
</feature>
<dbReference type="InterPro" id="IPR003599">
    <property type="entry name" value="Ig_sub"/>
</dbReference>
<keyword evidence="4" id="KW-0393">Immunoglobulin domain</keyword>
<dbReference type="PANTHER" id="PTHR44337:SF22">
    <property type="entry name" value="HEPACAM FAMILY MEMBER 2-LIKE"/>
    <property type="match status" value="1"/>
</dbReference>
<sequence length="1052" mass="113064">MREERKVCRFPDYVMNLHLLPVVLSLAVILSVTLSQDLVSIQFKSDPVLVQTGTDAVFTVVTVSQVFSITWGYPGGVTPLGLWVGGSAVLNTVTQYQGRVTITATQLRISSAQLGDAGNYTVQVDPSPTTGLAQNSRFIQLRVFDAVDGVTIFVPSVALEGGNVSVRCTWTKGTETSVMWGKGGSVLTSNSRVTIKGGDLVINPARREDAGVYTCTVANLVSAQTASKTLTVYYGPDTPVLSNDSPADCVGGGADAVLGQTIRLTCVSDSLPPATFSWQYNNKSVASGQPDSGVFSLQTFSTNQSGQYKCVASNAVTGATSEQGTDLAIVGTCLSAGAVAGIVIGCVVALILIIIAIVLLVRWRRVDRRQQATGQKRNPELMLTPPEPPPPGTRTLGRGQHSVPPDGRENTHTPPRDTNTLQHNGHANSNGFPHNAQHQNANSFPQNATTQDHNTFTHTAAPQNANTLNTLPQMTQNHPNNPNILIQAGSTQVGVNLNTLPHNQENSNAQLPTVHVNLNSYPTNGQQHNQQSQQQFTSPQDSTMQRSATNVANSASALQVQNNNPQTFTQTGQSYTNPRMKIGLSYPGDPSQVDHSDLDTGPQVSTGPVPTGYTHGGRSHTLQRNANTQTYQMDQATDTQPRHSDPAAASSVPRDDSHATPSASSHRQQMPWDRLRGTPAYPNNSPRRVQASPDSSYTSDSTESPSQARRFQPHTRRSGPGAQSQSPPQSRSTPRKAAPTAGRHAQNLPHTHGTNNQPGAPSHTQSHISPHARDTPRQRARHDVRAQSQITAQTASQSQTGPRQQNTSHSHHNPQPQQQGPGAPQGLITNMPRGTTLDTQALANPNHIPQTQTGIQYGRGNTPMITQPTQDQRQTATQGWGAITQPVTQNPSSLTQTALEMHTLTTPNPFHNRNHQTQAALLNTQAEGRNPGHKRLSSRLFPENAPSTSLQTGAPLALSGPQSMYTPHRDTPTPTRPTDIPALPYRPTCTQEMATTCTLITPTGTVNILNVRTHASRPTKGGLDTERCQLTHTHQQLTRGETQPWKTMGALL</sequence>
<dbReference type="GeneID" id="115177106"/>
<evidence type="ECO:0000256" key="1">
    <source>
        <dbReference type="ARBA" id="ARBA00022729"/>
    </source>
</evidence>
<dbReference type="SMART" id="SM00408">
    <property type="entry name" value="IGc2"/>
    <property type="match status" value="2"/>
</dbReference>
<evidence type="ECO:0000256" key="2">
    <source>
        <dbReference type="ARBA" id="ARBA00023157"/>
    </source>
</evidence>
<gene>
    <name evidence="8" type="primary">LOC115177106</name>
</gene>
<accession>A0A674D038</accession>
<organism evidence="8 9">
    <name type="scientific">Salmo trutta</name>
    <name type="common">Brown trout</name>
    <dbReference type="NCBI Taxonomy" id="8032"/>
    <lineage>
        <taxon>Eukaryota</taxon>
        <taxon>Metazoa</taxon>
        <taxon>Chordata</taxon>
        <taxon>Craniata</taxon>
        <taxon>Vertebrata</taxon>
        <taxon>Euteleostomi</taxon>
        <taxon>Actinopterygii</taxon>
        <taxon>Neopterygii</taxon>
        <taxon>Teleostei</taxon>
        <taxon>Protacanthopterygii</taxon>
        <taxon>Salmoniformes</taxon>
        <taxon>Salmonidae</taxon>
        <taxon>Salmoninae</taxon>
        <taxon>Salmo</taxon>
    </lineage>
</organism>
<feature type="compositionally biased region" description="Low complexity" evidence="5">
    <location>
        <begin position="718"/>
        <end position="732"/>
    </location>
</feature>
<dbReference type="CDD" id="cd00096">
    <property type="entry name" value="Ig"/>
    <property type="match status" value="1"/>
</dbReference>
<dbReference type="Pfam" id="PF13927">
    <property type="entry name" value="Ig_3"/>
    <property type="match status" value="1"/>
</dbReference>
<feature type="compositionally biased region" description="Polar residues" evidence="5">
    <location>
        <begin position="516"/>
        <end position="525"/>
    </location>
</feature>
<keyword evidence="6" id="KW-1133">Transmembrane helix</keyword>
<feature type="compositionally biased region" description="Low complexity" evidence="5">
    <location>
        <begin position="526"/>
        <end position="542"/>
    </location>
</feature>
<dbReference type="KEGG" id="stru:115177106"/>
<dbReference type="PROSITE" id="PS50835">
    <property type="entry name" value="IG_LIKE"/>
    <property type="match status" value="2"/>
</dbReference>
<dbReference type="OrthoDB" id="5969816at2759"/>
<feature type="region of interest" description="Disordered" evidence="5">
    <location>
        <begin position="370"/>
        <end position="452"/>
    </location>
</feature>
<feature type="transmembrane region" description="Helical" evidence="6">
    <location>
        <begin position="338"/>
        <end position="361"/>
    </location>
</feature>
<keyword evidence="3" id="KW-0325">Glycoprotein</keyword>
<dbReference type="Ensembl" id="ENSSTUT00000094995.1">
    <property type="protein sequence ID" value="ENSSTUP00000089307.1"/>
    <property type="gene ID" value="ENSSTUG00000039239.1"/>
</dbReference>
<dbReference type="Gene3D" id="2.60.40.10">
    <property type="entry name" value="Immunoglobulins"/>
    <property type="match status" value="3"/>
</dbReference>
<reference evidence="8" key="2">
    <citation type="submission" date="2025-09" db="UniProtKB">
        <authorList>
            <consortium name="Ensembl"/>
        </authorList>
    </citation>
    <scope>IDENTIFICATION</scope>
</reference>
<dbReference type="RefSeq" id="XP_029593470.1">
    <property type="nucleotide sequence ID" value="XM_029737610.1"/>
</dbReference>
<feature type="compositionally biased region" description="Polar residues" evidence="5">
    <location>
        <begin position="748"/>
        <end position="768"/>
    </location>
</feature>
<dbReference type="PANTHER" id="PTHR44337">
    <property type="entry name" value="CARCINOEMBRYONIC ANTIGEN-RELATED CELL ADHESION MOLECULE 8"/>
    <property type="match status" value="1"/>
</dbReference>
<dbReference type="GeneTree" id="ENSGT01130000278319"/>
<name>A0A674D038_SALTR</name>
<dbReference type="SMART" id="SM00409">
    <property type="entry name" value="IG"/>
    <property type="match status" value="3"/>
</dbReference>
<dbReference type="InParanoid" id="A0A674D038"/>
<evidence type="ECO:0000259" key="7">
    <source>
        <dbReference type="PROSITE" id="PS50835"/>
    </source>
</evidence>
<feature type="compositionally biased region" description="Polar residues" evidence="5">
    <location>
        <begin position="832"/>
        <end position="855"/>
    </location>
</feature>
<feature type="domain" description="Ig-like" evidence="7">
    <location>
        <begin position="128"/>
        <end position="231"/>
    </location>
</feature>
<dbReference type="InterPro" id="IPR003598">
    <property type="entry name" value="Ig_sub2"/>
</dbReference>